<feature type="region of interest" description="Disordered" evidence="1">
    <location>
        <begin position="1"/>
        <end position="128"/>
    </location>
</feature>
<keyword evidence="3" id="KW-1185">Reference proteome</keyword>
<feature type="compositionally biased region" description="Basic and acidic residues" evidence="1">
    <location>
        <begin position="24"/>
        <end position="44"/>
    </location>
</feature>
<evidence type="ECO:0000313" key="3">
    <source>
        <dbReference type="Proteomes" id="UP000593568"/>
    </source>
</evidence>
<name>A0A7J9FMU2_9ROSI</name>
<organism evidence="2 3">
    <name type="scientific">Gossypium trilobum</name>
    <dbReference type="NCBI Taxonomy" id="34281"/>
    <lineage>
        <taxon>Eukaryota</taxon>
        <taxon>Viridiplantae</taxon>
        <taxon>Streptophyta</taxon>
        <taxon>Embryophyta</taxon>
        <taxon>Tracheophyta</taxon>
        <taxon>Spermatophyta</taxon>
        <taxon>Magnoliopsida</taxon>
        <taxon>eudicotyledons</taxon>
        <taxon>Gunneridae</taxon>
        <taxon>Pentapetalae</taxon>
        <taxon>rosids</taxon>
        <taxon>malvids</taxon>
        <taxon>Malvales</taxon>
        <taxon>Malvaceae</taxon>
        <taxon>Malvoideae</taxon>
        <taxon>Gossypium</taxon>
    </lineage>
</organism>
<proteinExistence type="predicted"/>
<evidence type="ECO:0000313" key="2">
    <source>
        <dbReference type="EMBL" id="MBA0786613.1"/>
    </source>
</evidence>
<feature type="region of interest" description="Disordered" evidence="1">
    <location>
        <begin position="161"/>
        <end position="187"/>
    </location>
</feature>
<feature type="compositionally biased region" description="Polar residues" evidence="1">
    <location>
        <begin position="118"/>
        <end position="128"/>
    </location>
</feature>
<dbReference type="Proteomes" id="UP000593568">
    <property type="component" value="Unassembled WGS sequence"/>
</dbReference>
<reference evidence="2 3" key="1">
    <citation type="journal article" date="2019" name="Genome Biol. Evol.">
        <title>Insights into the evolution of the New World diploid cottons (Gossypium, subgenus Houzingenia) based on genome sequencing.</title>
        <authorList>
            <person name="Grover C.E."/>
            <person name="Arick M.A. 2nd"/>
            <person name="Thrash A."/>
            <person name="Conover J.L."/>
            <person name="Sanders W.S."/>
            <person name="Peterson D.G."/>
            <person name="Frelichowski J.E."/>
            <person name="Scheffler J.A."/>
            <person name="Scheffler B.E."/>
            <person name="Wendel J.F."/>
        </authorList>
    </citation>
    <scope>NUCLEOTIDE SEQUENCE [LARGE SCALE GENOMIC DNA]</scope>
    <source>
        <strain evidence="2">8</strain>
        <tissue evidence="2">Leaf</tissue>
    </source>
</reference>
<protein>
    <submittedName>
        <fullName evidence="2">Uncharacterized protein</fullName>
    </submittedName>
</protein>
<dbReference type="EMBL" id="JABEZW010223761">
    <property type="protein sequence ID" value="MBA0786613.1"/>
    <property type="molecule type" value="Genomic_DNA"/>
</dbReference>
<comment type="caution">
    <text evidence="2">The sequence shown here is derived from an EMBL/GenBank/DDBJ whole genome shotgun (WGS) entry which is preliminary data.</text>
</comment>
<feature type="compositionally biased region" description="Polar residues" evidence="1">
    <location>
        <begin position="1"/>
        <end position="13"/>
    </location>
</feature>
<feature type="region of interest" description="Disordered" evidence="1">
    <location>
        <begin position="134"/>
        <end position="153"/>
    </location>
</feature>
<accession>A0A7J9FMU2</accession>
<sequence>MSHSSQKSTVHNLQTAEDQQQTTEEDHRQLVPKKIDVPKIHEPQVRISAKNKIAPSKPPPPAAAPLVAHLEPGSPQDEQPLPTMVEPSFKAIPPQDYSPSLPASHAGAYPYPLPQDESPVSSFTLNRSRVQSPLASPVREYPAPHHPQGLPLVPATVSANASNLPEDHYPQPKKVLPLKRSESPSSRPCCGCIIL</sequence>
<dbReference type="AlphaFoldDB" id="A0A7J9FMU2"/>
<gene>
    <name evidence="2" type="ORF">Gotri_025004</name>
</gene>
<evidence type="ECO:0000256" key="1">
    <source>
        <dbReference type="SAM" id="MobiDB-lite"/>
    </source>
</evidence>